<dbReference type="Pfam" id="PF02589">
    <property type="entry name" value="LUD_dom"/>
    <property type="match status" value="1"/>
</dbReference>
<keyword evidence="3" id="KW-1185">Reference proteome</keyword>
<organism evidence="2 3">
    <name type="scientific">Thermovirga lienii (strain ATCC BAA-1197 / DSM 17291 / Cas60314)</name>
    <dbReference type="NCBI Taxonomy" id="580340"/>
    <lineage>
        <taxon>Bacteria</taxon>
        <taxon>Thermotogati</taxon>
        <taxon>Synergistota</taxon>
        <taxon>Synergistia</taxon>
        <taxon>Synergistales</taxon>
        <taxon>Thermovirgaceae</taxon>
        <taxon>Thermovirga</taxon>
    </lineage>
</organism>
<feature type="domain" description="LUD" evidence="1">
    <location>
        <begin position="22"/>
        <end position="214"/>
    </location>
</feature>
<evidence type="ECO:0000259" key="1">
    <source>
        <dbReference type="Pfam" id="PF02589"/>
    </source>
</evidence>
<protein>
    <recommendedName>
        <fullName evidence="1">LUD domain-containing protein</fullName>
    </recommendedName>
</protein>
<dbReference type="PANTHER" id="PTHR36179">
    <property type="entry name" value="LUD_DOM DOMAIN-CONTAINING PROTEIN"/>
    <property type="match status" value="1"/>
</dbReference>
<dbReference type="HOGENOM" id="CLU_107893_1_0_0"/>
<dbReference type="PANTHER" id="PTHR36179:SF2">
    <property type="entry name" value="LUD DOMAIN-CONTAINING PROTEIN"/>
    <property type="match status" value="1"/>
</dbReference>
<dbReference type="STRING" id="580340.Tlie_1428"/>
<dbReference type="eggNOG" id="COG1139">
    <property type="taxonomic scope" value="Bacteria"/>
</dbReference>
<sequence>MNPMLEKNKAIWEETNKKLGESVVKALVSKGYKAYYFPSSKEAAQKILEMIPSGSTVGVPGTCTVREMGLMELLAEKGCTINHHWDPSLSPEERKKKLQEELLSDYYITSTNALTTDGTFVNIDGTGNRVAGMAWGTNKLIFVVGINKICPDIESAIKRVHNVATPPNAIRLNYDVPCTKLGYCVDCNSPNRVCRATLILDRAPFGREIHVFIIGEALGY</sequence>
<dbReference type="KEGG" id="tli:Tlie_1428"/>
<proteinExistence type="predicted"/>
<reference evidence="3" key="1">
    <citation type="submission" date="2011-10" db="EMBL/GenBank/DDBJ databases">
        <title>The complete genome of chromosome of Thermovirga lienii DSM 17291.</title>
        <authorList>
            <consortium name="US DOE Joint Genome Institute (JGI-PGF)"/>
            <person name="Lucas S."/>
            <person name="Copeland A."/>
            <person name="Lapidus A."/>
            <person name="Glavina del Rio T."/>
            <person name="Dalin E."/>
            <person name="Tice H."/>
            <person name="Bruce D."/>
            <person name="Goodwin L."/>
            <person name="Pitluck S."/>
            <person name="Peters L."/>
            <person name="Mikhailova N."/>
            <person name="Saunders E."/>
            <person name="Kyrpides N."/>
            <person name="Mavromatis K."/>
            <person name="Ivanova N."/>
            <person name="Last F.I."/>
            <person name="Brettin T."/>
            <person name="Detter J.C."/>
            <person name="Han C."/>
            <person name="Larimer F."/>
            <person name="Land M."/>
            <person name="Hauser L."/>
            <person name="Markowitz V."/>
            <person name="Cheng J.-F."/>
            <person name="Hugenholtz P."/>
            <person name="Woyke T."/>
            <person name="Wu D."/>
            <person name="Spring S."/>
            <person name="Schroeder M."/>
            <person name="Brambilla E.-M."/>
            <person name="Klenk H.-P."/>
            <person name="Eisen J.A."/>
        </authorList>
    </citation>
    <scope>NUCLEOTIDE SEQUENCE [LARGE SCALE GENOMIC DNA]</scope>
    <source>
        <strain evidence="3">ATCC BAA-1197 / DSM 17291 / Cas60314</strain>
    </source>
</reference>
<evidence type="ECO:0000313" key="2">
    <source>
        <dbReference type="EMBL" id="AER67154.1"/>
    </source>
</evidence>
<dbReference type="InterPro" id="IPR003741">
    <property type="entry name" value="LUD_dom"/>
</dbReference>
<dbReference type="PIRSF" id="PIRSF020269">
    <property type="entry name" value="DUF1121"/>
    <property type="match status" value="1"/>
</dbReference>
<dbReference type="AlphaFoldDB" id="G7V6W5"/>
<name>G7V6W5_THELD</name>
<gene>
    <name evidence="2" type="ordered locus">Tlie_1428</name>
</gene>
<dbReference type="EMBL" id="CP003096">
    <property type="protein sequence ID" value="AER67154.1"/>
    <property type="molecule type" value="Genomic_DNA"/>
</dbReference>
<evidence type="ECO:0000313" key="3">
    <source>
        <dbReference type="Proteomes" id="UP000005868"/>
    </source>
</evidence>
<dbReference type="Proteomes" id="UP000005868">
    <property type="component" value="Chromosome"/>
</dbReference>
<accession>G7V6W5</accession>
<reference evidence="2 3" key="2">
    <citation type="journal article" date="2012" name="Stand. Genomic Sci.">
        <title>Genome sequence of the moderately thermophilic, amino-acid-degrading and sulfur-reducing bacterium Thermovirga lienii type strain (Cas60314(T)).</title>
        <authorList>
            <person name="Goker M."/>
            <person name="Saunders E."/>
            <person name="Lapidus A."/>
            <person name="Nolan M."/>
            <person name="Lucas S."/>
            <person name="Hammon N."/>
            <person name="Deshpande S."/>
            <person name="Cheng J.F."/>
            <person name="Han C."/>
            <person name="Tapia R."/>
            <person name="Goodwin L.A."/>
            <person name="Pitluck S."/>
            <person name="Liolios K."/>
            <person name="Mavromatis K."/>
            <person name="Pagani I."/>
            <person name="Ivanova N."/>
            <person name="Mikhailova N."/>
            <person name="Pati A."/>
            <person name="Chen A."/>
            <person name="Palaniappan K."/>
            <person name="Land M."/>
            <person name="Chang Y.J."/>
            <person name="Jeffries C.D."/>
            <person name="Brambilla E.M."/>
            <person name="Rohde M."/>
            <person name="Spring S."/>
            <person name="Detter J.C."/>
            <person name="Woyke T."/>
            <person name="Bristow J."/>
            <person name="Eisen J.A."/>
            <person name="Markowitz V."/>
            <person name="Hugenholtz P."/>
            <person name="Kyrpides N.C."/>
            <person name="Klenk H.P."/>
        </authorList>
    </citation>
    <scope>NUCLEOTIDE SEQUENCE [LARGE SCALE GENOMIC DNA]</scope>
    <source>
        <strain evidence="3">ATCC BAA-1197 / DSM 17291 / Cas60314</strain>
    </source>
</reference>
<dbReference type="InterPro" id="IPR009501">
    <property type="entry name" value="UCP020269"/>
</dbReference>